<keyword evidence="1" id="KW-1133">Transmembrane helix</keyword>
<feature type="transmembrane region" description="Helical" evidence="1">
    <location>
        <begin position="157"/>
        <end position="180"/>
    </location>
</feature>
<organism evidence="2 3">
    <name type="scientific">Lawsonibacter hominis</name>
    <dbReference type="NCBI Taxonomy" id="2763053"/>
    <lineage>
        <taxon>Bacteria</taxon>
        <taxon>Bacillati</taxon>
        <taxon>Bacillota</taxon>
        <taxon>Clostridia</taxon>
        <taxon>Eubacteriales</taxon>
        <taxon>Oscillospiraceae</taxon>
        <taxon>Lawsonibacter</taxon>
    </lineage>
</organism>
<evidence type="ECO:0000313" key="2">
    <source>
        <dbReference type="EMBL" id="MBC5732562.1"/>
    </source>
</evidence>
<dbReference type="InterPro" id="IPR024529">
    <property type="entry name" value="ECF_trnsprt_substrate-spec"/>
</dbReference>
<keyword evidence="1" id="KW-0472">Membrane</keyword>
<protein>
    <submittedName>
        <fullName evidence="2">ECF transporter S component</fullName>
    </submittedName>
</protein>
<accession>A0A8J6IZK1</accession>
<feature type="transmembrane region" description="Helical" evidence="1">
    <location>
        <begin position="36"/>
        <end position="53"/>
    </location>
</feature>
<proteinExistence type="predicted"/>
<evidence type="ECO:0000313" key="3">
    <source>
        <dbReference type="Proteomes" id="UP000661435"/>
    </source>
</evidence>
<dbReference type="Pfam" id="PF12822">
    <property type="entry name" value="ECF_trnsprt"/>
    <property type="match status" value="1"/>
</dbReference>
<feature type="transmembrane region" description="Helical" evidence="1">
    <location>
        <begin position="87"/>
        <end position="109"/>
    </location>
</feature>
<gene>
    <name evidence="2" type="ORF">H8S57_02320</name>
</gene>
<feature type="transmembrane region" description="Helical" evidence="1">
    <location>
        <begin position="58"/>
        <end position="75"/>
    </location>
</feature>
<dbReference type="AlphaFoldDB" id="A0A8J6IZK1"/>
<dbReference type="GO" id="GO:0022857">
    <property type="term" value="F:transmembrane transporter activity"/>
    <property type="evidence" value="ECO:0007669"/>
    <property type="project" value="InterPro"/>
</dbReference>
<dbReference type="EMBL" id="JACOPP010000002">
    <property type="protein sequence ID" value="MBC5732562.1"/>
    <property type="molecule type" value="Genomic_DNA"/>
</dbReference>
<feature type="transmembrane region" description="Helical" evidence="1">
    <location>
        <begin position="121"/>
        <end position="145"/>
    </location>
</feature>
<dbReference type="RefSeq" id="WP_186906461.1">
    <property type="nucleotide sequence ID" value="NZ_JACOPP010000002.1"/>
</dbReference>
<keyword evidence="1" id="KW-0812">Transmembrane</keyword>
<evidence type="ECO:0000256" key="1">
    <source>
        <dbReference type="SAM" id="Phobius"/>
    </source>
</evidence>
<keyword evidence="3" id="KW-1185">Reference proteome</keyword>
<reference evidence="2" key="1">
    <citation type="submission" date="2020-08" db="EMBL/GenBank/DDBJ databases">
        <title>Genome public.</title>
        <authorList>
            <person name="Liu C."/>
            <person name="Sun Q."/>
        </authorList>
    </citation>
    <scope>NUCLEOTIDE SEQUENCE</scope>
    <source>
        <strain evidence="2">NSJ-51</strain>
    </source>
</reference>
<name>A0A8J6IZK1_9FIRM</name>
<dbReference type="Gene3D" id="1.10.1760.20">
    <property type="match status" value="1"/>
</dbReference>
<comment type="caution">
    <text evidence="2">The sequence shown here is derived from an EMBL/GenBank/DDBJ whole genome shotgun (WGS) entry which is preliminary data.</text>
</comment>
<sequence length="194" mass="19888">MKASAKTQRLTGLALMTGIIIVLQIVASFIKFGPFTITLALAPIIIGAALYGAGAGAYLGGVFGVVVFIACVAGWDMGGNILFTARPLVTLILCVVKGALAGLAAGAVYRALAQRSPMAGSILAGIMCPVVNTGIFCLGLAGFYYDTLVAWAGGTALVYYVITVLVGLNFLLEMAINLVLSSVIVRVVKARTAA</sequence>
<feature type="transmembrane region" description="Helical" evidence="1">
    <location>
        <begin position="12"/>
        <end position="30"/>
    </location>
</feature>
<dbReference type="Proteomes" id="UP000661435">
    <property type="component" value="Unassembled WGS sequence"/>
</dbReference>